<evidence type="ECO:0000256" key="16">
    <source>
        <dbReference type="ARBA" id="ARBA00023180"/>
    </source>
</evidence>
<dbReference type="Gene3D" id="1.10.420.10">
    <property type="entry name" value="Peroxidase, domain 2"/>
    <property type="match status" value="1"/>
</dbReference>
<feature type="transmembrane region" description="Helical" evidence="23">
    <location>
        <begin position="156"/>
        <end position="180"/>
    </location>
</feature>
<dbReference type="InterPro" id="IPR019793">
    <property type="entry name" value="Peroxidases_heam-ligand_BS"/>
</dbReference>
<evidence type="ECO:0000313" key="26">
    <source>
        <dbReference type="EMBL" id="OWM75849.1"/>
    </source>
</evidence>
<dbReference type="GO" id="GO:0016020">
    <property type="term" value="C:membrane"/>
    <property type="evidence" value="ECO:0007669"/>
    <property type="project" value="UniProtKB-SubCell"/>
</dbReference>
<keyword evidence="13 19" id="KW-0408">Iron</keyword>
<feature type="binding site" evidence="19">
    <location>
        <position position="348"/>
    </location>
    <ligand>
        <name>Ca(2+)</name>
        <dbReference type="ChEBI" id="CHEBI:29108"/>
        <label>1</label>
    </ligand>
</feature>
<dbReference type="PRINTS" id="PR00461">
    <property type="entry name" value="PLPEROXIDASE"/>
</dbReference>
<evidence type="ECO:0000256" key="5">
    <source>
        <dbReference type="ARBA" id="ARBA00012313"/>
    </source>
</evidence>
<dbReference type="SMART" id="SM00724">
    <property type="entry name" value="TLC"/>
    <property type="match status" value="1"/>
</dbReference>
<evidence type="ECO:0000256" key="8">
    <source>
        <dbReference type="ARBA" id="ARBA00022692"/>
    </source>
</evidence>
<evidence type="ECO:0000256" key="12">
    <source>
        <dbReference type="ARBA" id="ARBA00023002"/>
    </source>
</evidence>
<evidence type="ECO:0000313" key="27">
    <source>
        <dbReference type="Proteomes" id="UP000197138"/>
    </source>
</evidence>
<evidence type="ECO:0000256" key="9">
    <source>
        <dbReference type="ARBA" id="ARBA00022723"/>
    </source>
</evidence>
<dbReference type="InterPro" id="IPR033905">
    <property type="entry name" value="Secretory_peroxidase"/>
</dbReference>
<evidence type="ECO:0000256" key="18">
    <source>
        <dbReference type="PIRSR" id="PIRSR600823-2"/>
    </source>
</evidence>
<feature type="domain" description="TLC" evidence="25">
    <location>
        <begin position="67"/>
        <end position="281"/>
    </location>
</feature>
<feature type="binding site" evidence="18">
    <location>
        <position position="441"/>
    </location>
    <ligand>
        <name>substrate</name>
    </ligand>
</feature>
<evidence type="ECO:0000256" key="20">
    <source>
        <dbReference type="PIRSR" id="PIRSR600823-4"/>
    </source>
</evidence>
<evidence type="ECO:0000256" key="13">
    <source>
        <dbReference type="ARBA" id="ARBA00023004"/>
    </source>
</evidence>
<feature type="transmembrane region" description="Helical" evidence="23">
    <location>
        <begin position="14"/>
        <end position="34"/>
    </location>
</feature>
<feature type="disulfide bond" evidence="21">
    <location>
        <begin position="313"/>
        <end position="393"/>
    </location>
</feature>
<dbReference type="Proteomes" id="UP000197138">
    <property type="component" value="Unassembled WGS sequence"/>
</dbReference>
<dbReference type="GO" id="GO:0042744">
    <property type="term" value="P:hydrogen peroxide catabolic process"/>
    <property type="evidence" value="ECO:0007669"/>
    <property type="project" value="InterPro"/>
</dbReference>
<dbReference type="InterPro" id="IPR010255">
    <property type="entry name" value="Haem_peroxidase_sf"/>
</dbReference>
<comment type="catalytic activity">
    <reaction evidence="1">
        <text>2 a phenolic donor + H2O2 = 2 a phenolic radical donor + 2 H2O</text>
        <dbReference type="Rhea" id="RHEA:56136"/>
        <dbReference type="ChEBI" id="CHEBI:15377"/>
        <dbReference type="ChEBI" id="CHEBI:16240"/>
        <dbReference type="ChEBI" id="CHEBI:139520"/>
        <dbReference type="ChEBI" id="CHEBI:139521"/>
        <dbReference type="EC" id="1.11.1.7"/>
    </reaction>
</comment>
<reference evidence="27" key="1">
    <citation type="journal article" date="2017" name="Plant J.">
        <title>The pomegranate (Punica granatum L.) genome and the genomics of punicalagin biosynthesis.</title>
        <authorList>
            <person name="Qin G."/>
            <person name="Xu C."/>
            <person name="Ming R."/>
            <person name="Tang H."/>
            <person name="Guyot R."/>
            <person name="Kramer E.M."/>
            <person name="Hu Y."/>
            <person name="Yi X."/>
            <person name="Qi Y."/>
            <person name="Xu X."/>
            <person name="Gao Z."/>
            <person name="Pan H."/>
            <person name="Jian J."/>
            <person name="Tian Y."/>
            <person name="Yue Z."/>
            <person name="Xu Y."/>
        </authorList>
    </citation>
    <scope>NUCLEOTIDE SEQUENCE [LARGE SCALE GENOMIC DNA]</scope>
    <source>
        <strain evidence="27">cv. Dabenzi</strain>
    </source>
</reference>
<feature type="binding site" evidence="19">
    <location>
        <position position="352"/>
    </location>
    <ligand>
        <name>Ca(2+)</name>
        <dbReference type="ChEBI" id="CHEBI:29108"/>
        <label>1</label>
    </ligand>
</feature>
<feature type="binding site" evidence="19">
    <location>
        <position position="524"/>
    </location>
    <ligand>
        <name>Ca(2+)</name>
        <dbReference type="ChEBI" id="CHEBI:29108"/>
        <label>2</label>
    </ligand>
</feature>
<feature type="transmembrane region" description="Helical" evidence="23">
    <location>
        <begin position="201"/>
        <end position="221"/>
    </location>
</feature>
<dbReference type="PANTHER" id="PTHR31388">
    <property type="entry name" value="PEROXIDASE 72-RELATED"/>
    <property type="match status" value="1"/>
</dbReference>
<dbReference type="GO" id="GO:0046872">
    <property type="term" value="F:metal ion binding"/>
    <property type="evidence" value="ECO:0007669"/>
    <property type="project" value="UniProtKB-KW"/>
</dbReference>
<feature type="binding site" evidence="19">
    <location>
        <position position="345"/>
    </location>
    <ligand>
        <name>Ca(2+)</name>
        <dbReference type="ChEBI" id="CHEBI:29108"/>
        <label>1</label>
    </ligand>
</feature>
<dbReference type="PRINTS" id="PR00458">
    <property type="entry name" value="PEROXIDASE"/>
</dbReference>
<evidence type="ECO:0000256" key="2">
    <source>
        <dbReference type="ARBA" id="ARBA00002322"/>
    </source>
</evidence>
<keyword evidence="15 21" id="KW-1015">Disulfide bond</keyword>
<keyword evidence="9 19" id="KW-0479">Metal-binding</keyword>
<dbReference type="SUPFAM" id="SSF48113">
    <property type="entry name" value="Heme-dependent peroxidases"/>
    <property type="match status" value="1"/>
</dbReference>
<evidence type="ECO:0000256" key="7">
    <source>
        <dbReference type="ARBA" id="ARBA00022617"/>
    </source>
</evidence>
<name>A0A218WTL8_PUNGR</name>
<comment type="subcellular location">
    <subcellularLocation>
        <location evidence="3">Membrane</location>
        <topology evidence="3">Multi-pass membrane protein</topology>
    </subcellularLocation>
</comment>
<proteinExistence type="inferred from homology"/>
<gene>
    <name evidence="26" type="ORF">CDL15_Pgr009493</name>
</gene>
<evidence type="ECO:0000256" key="6">
    <source>
        <dbReference type="ARBA" id="ARBA00022559"/>
    </source>
</evidence>
<feature type="binding site" evidence="19">
    <location>
        <position position="366"/>
    </location>
    <ligand>
        <name>Ca(2+)</name>
        <dbReference type="ChEBI" id="CHEBI:29108"/>
        <label>1</label>
    </ligand>
</feature>
<feature type="binding site" evidence="19">
    <location>
        <position position="354"/>
    </location>
    <ligand>
        <name>Ca(2+)</name>
        <dbReference type="ChEBI" id="CHEBI:29108"/>
        <label>1</label>
    </ligand>
</feature>
<evidence type="ECO:0000259" key="25">
    <source>
        <dbReference type="PROSITE" id="PS50922"/>
    </source>
</evidence>
<dbReference type="InterPro" id="IPR000823">
    <property type="entry name" value="Peroxidase_pln"/>
</dbReference>
<evidence type="ECO:0000256" key="22">
    <source>
        <dbReference type="PROSITE-ProRule" id="PRU00205"/>
    </source>
</evidence>
<evidence type="ECO:0000259" key="24">
    <source>
        <dbReference type="PROSITE" id="PS50873"/>
    </source>
</evidence>
<feature type="disulfide bond" evidence="21">
    <location>
        <begin position="346"/>
        <end position="351"/>
    </location>
</feature>
<evidence type="ECO:0000256" key="10">
    <source>
        <dbReference type="ARBA" id="ARBA00022837"/>
    </source>
</evidence>
<evidence type="ECO:0000256" key="11">
    <source>
        <dbReference type="ARBA" id="ARBA00022989"/>
    </source>
</evidence>
<accession>A0A218WTL8</accession>
<dbReference type="PROSITE" id="PS00436">
    <property type="entry name" value="PEROXIDASE_2"/>
    <property type="match status" value="1"/>
</dbReference>
<feature type="disulfide bond" evidence="21">
    <location>
        <begin position="478"/>
        <end position="502"/>
    </location>
</feature>
<feature type="binding site" evidence="19">
    <location>
        <position position="516"/>
    </location>
    <ligand>
        <name>Ca(2+)</name>
        <dbReference type="ChEBI" id="CHEBI:29108"/>
        <label>2</label>
    </ligand>
</feature>
<feature type="active site" description="Proton acceptor" evidence="17">
    <location>
        <position position="344"/>
    </location>
</feature>
<comment type="cofactor">
    <cofactor evidence="19">
        <name>heme b</name>
        <dbReference type="ChEBI" id="CHEBI:60344"/>
    </cofactor>
    <text evidence="19">Binds 1 heme b (iron(II)-protoporphyrin IX) group per subunit.</text>
</comment>
<dbReference type="GO" id="GO:0020037">
    <property type="term" value="F:heme binding"/>
    <property type="evidence" value="ECO:0007669"/>
    <property type="project" value="InterPro"/>
</dbReference>
<feature type="transmembrane region" description="Helical" evidence="23">
    <location>
        <begin position="249"/>
        <end position="273"/>
    </location>
</feature>
<feature type="site" description="Transition state stabilizer" evidence="20">
    <location>
        <position position="340"/>
    </location>
</feature>
<keyword evidence="7" id="KW-0349">Heme</keyword>
<keyword evidence="11 23" id="KW-1133">Transmembrane helix</keyword>
<dbReference type="AlphaFoldDB" id="A0A218WTL8"/>
<dbReference type="InterPro" id="IPR006634">
    <property type="entry name" value="TLC-dom"/>
</dbReference>
<keyword evidence="8 22" id="KW-0812">Transmembrane</keyword>
<evidence type="ECO:0000256" key="1">
    <source>
        <dbReference type="ARBA" id="ARBA00000189"/>
    </source>
</evidence>
<evidence type="ECO:0000256" key="3">
    <source>
        <dbReference type="ARBA" id="ARBA00004141"/>
    </source>
</evidence>
<dbReference type="GO" id="GO:0140825">
    <property type="term" value="F:lactoperoxidase activity"/>
    <property type="evidence" value="ECO:0007669"/>
    <property type="project" value="UniProtKB-EC"/>
</dbReference>
<comment type="function">
    <text evidence="2">Removal of H(2)O(2), oxidation of toxic reductants, biosynthesis and degradation of lignin, suberization, auxin catabolism, response to environmental stresses such as wounding, pathogen attack and oxidative stress. These functions might be dependent on each isozyme/isoform in each plant tissue.</text>
</comment>
<feature type="binding site" evidence="19">
    <location>
        <position position="350"/>
    </location>
    <ligand>
        <name>Ca(2+)</name>
        <dbReference type="ChEBI" id="CHEBI:29108"/>
        <label>1</label>
    </ligand>
</feature>
<dbReference type="Gene3D" id="1.10.520.10">
    <property type="match status" value="1"/>
</dbReference>
<evidence type="ECO:0000256" key="14">
    <source>
        <dbReference type="ARBA" id="ARBA00023136"/>
    </source>
</evidence>
<dbReference type="Pfam" id="PF00141">
    <property type="entry name" value="peroxidase"/>
    <property type="match status" value="1"/>
</dbReference>
<sequence>MQFLDWEQESFPRYGDFAVLPFFALFFPSVRFFLDRFIFEKLARRLIFGKGQLKEDVESADGRKRIRKFKESAWKCIYYLSAEVLALSVTYDEPWFTSTRNFWVGPGNQTWPDQKIKLKLKWLYMYAAGFYTYSIFALIFWETRRSDFGVSMSHHVATLILIVLSYIFRFARVGSVVLALHDASDVFLEVGKMSKYSGAEGIASVSFVLFVLSWIILRLIYYPFWILWSTSYEVILALDTEKHHWDGSIYYYVFNTLLFCLLVLHIYWWVLIYRMLVRQIQARGKVSDDVRSVPVGSLASDPPLTLDYYSSSCPTVLEIVRKEMECAVLSDPRNAALVVRLHFHDCFVQGCDGSVLLDDTFTLKGEKTASPNVNSLIGFEIIDRIKNYLESECPGIVSCADILTIAARDAVILVGGPYWDVPLGRKDSKTASFELANENIPTANEDLRGIISKFLYQGLSITDTVALAGAHTIGMARCENFRARIYEDLGGSSHLSGLKSTCPAAEGGDDNIAPMDYVSPNVFDNSFYSLLLKNEGLLNSDQEMYSSVLAVQTKGLVRKYAEDSVAFFQQFSDSMVKMGNITNSDSFVNGQVRKNCRFINT</sequence>
<organism evidence="26 27">
    <name type="scientific">Punica granatum</name>
    <name type="common">Pomegranate</name>
    <dbReference type="NCBI Taxonomy" id="22663"/>
    <lineage>
        <taxon>Eukaryota</taxon>
        <taxon>Viridiplantae</taxon>
        <taxon>Streptophyta</taxon>
        <taxon>Embryophyta</taxon>
        <taxon>Tracheophyta</taxon>
        <taxon>Spermatophyta</taxon>
        <taxon>Magnoliopsida</taxon>
        <taxon>eudicotyledons</taxon>
        <taxon>Gunneridae</taxon>
        <taxon>Pentapetalae</taxon>
        <taxon>rosids</taxon>
        <taxon>malvids</taxon>
        <taxon>Myrtales</taxon>
        <taxon>Lythraceae</taxon>
        <taxon>Punica</taxon>
    </lineage>
</organism>
<feature type="domain" description="Plant heme peroxidase family profile" evidence="24">
    <location>
        <begin position="303"/>
        <end position="600"/>
    </location>
</feature>
<protein>
    <recommendedName>
        <fullName evidence="5">peroxidase</fullName>
        <ecNumber evidence="5">1.11.1.7</ecNumber>
    </recommendedName>
</protein>
<keyword evidence="14 22" id="KW-0472">Membrane</keyword>
<keyword evidence="12" id="KW-0560">Oxidoreductase</keyword>
<dbReference type="EMBL" id="MTKT01003224">
    <property type="protein sequence ID" value="OWM75849.1"/>
    <property type="molecule type" value="Genomic_DNA"/>
</dbReference>
<evidence type="ECO:0000256" key="23">
    <source>
        <dbReference type="SAM" id="Phobius"/>
    </source>
</evidence>
<keyword evidence="6" id="KW-0575">Peroxidase</keyword>
<evidence type="ECO:0000256" key="4">
    <source>
        <dbReference type="ARBA" id="ARBA00006873"/>
    </source>
</evidence>
<dbReference type="GO" id="GO:0006979">
    <property type="term" value="P:response to oxidative stress"/>
    <property type="evidence" value="ECO:0007669"/>
    <property type="project" value="InterPro"/>
</dbReference>
<dbReference type="PROSITE" id="PS50922">
    <property type="entry name" value="TLC"/>
    <property type="match status" value="1"/>
</dbReference>
<comment type="cofactor">
    <cofactor evidence="19">
        <name>Ca(2+)</name>
        <dbReference type="ChEBI" id="CHEBI:29108"/>
    </cofactor>
    <text evidence="19">Binds 2 calcium ions per subunit.</text>
</comment>
<dbReference type="InterPro" id="IPR019794">
    <property type="entry name" value="Peroxidases_AS"/>
</dbReference>
<dbReference type="EC" id="1.11.1.7" evidence="5"/>
<dbReference type="PANTHER" id="PTHR31388:SF9">
    <property type="entry name" value="PEROXIDASE 11"/>
    <property type="match status" value="1"/>
</dbReference>
<dbReference type="InterPro" id="IPR002016">
    <property type="entry name" value="Haem_peroxidase"/>
</dbReference>
<dbReference type="Pfam" id="PF03798">
    <property type="entry name" value="TRAM_LAG1_CLN8"/>
    <property type="match status" value="1"/>
</dbReference>
<keyword evidence="16" id="KW-0325">Glycoprotein</keyword>
<dbReference type="CDD" id="cd00693">
    <property type="entry name" value="secretory_peroxidase"/>
    <property type="match status" value="1"/>
</dbReference>
<evidence type="ECO:0000256" key="21">
    <source>
        <dbReference type="PIRSR" id="PIRSR600823-5"/>
    </source>
</evidence>
<comment type="similarity">
    <text evidence="4">Belongs to the peroxidase family. Ascorbate peroxidase subfamily.</text>
</comment>
<dbReference type="FunFam" id="1.10.420.10:FF:000001">
    <property type="entry name" value="Peroxidase"/>
    <property type="match status" value="1"/>
</dbReference>
<evidence type="ECO:0000256" key="17">
    <source>
        <dbReference type="PIRSR" id="PIRSR600823-1"/>
    </source>
</evidence>
<feature type="binding site" evidence="19">
    <location>
        <position position="472"/>
    </location>
    <ligand>
        <name>Ca(2+)</name>
        <dbReference type="ChEBI" id="CHEBI:29108"/>
        <label>2</label>
    </ligand>
</feature>
<dbReference type="PROSITE" id="PS00435">
    <property type="entry name" value="PEROXIDASE_1"/>
    <property type="match status" value="1"/>
</dbReference>
<dbReference type="FunFam" id="1.10.520.10:FF:000009">
    <property type="entry name" value="Peroxidase"/>
    <property type="match status" value="1"/>
</dbReference>
<evidence type="ECO:0000256" key="15">
    <source>
        <dbReference type="ARBA" id="ARBA00023157"/>
    </source>
</evidence>
<feature type="disulfide bond" evidence="21">
    <location>
        <begin position="399"/>
        <end position="596"/>
    </location>
</feature>
<evidence type="ECO:0000256" key="19">
    <source>
        <dbReference type="PIRSR" id="PIRSR600823-3"/>
    </source>
</evidence>
<feature type="transmembrane region" description="Helical" evidence="23">
    <location>
        <begin position="123"/>
        <end position="141"/>
    </location>
</feature>
<comment type="caution">
    <text evidence="26">The sequence shown here is derived from an EMBL/GenBank/DDBJ whole genome shotgun (WGS) entry which is preliminary data.</text>
</comment>
<dbReference type="PROSITE" id="PS50873">
    <property type="entry name" value="PEROXIDASE_4"/>
    <property type="match status" value="1"/>
</dbReference>
<keyword evidence="10 19" id="KW-0106">Calcium</keyword>
<feature type="binding site" description="axial binding residue" evidence="19">
    <location>
        <position position="471"/>
    </location>
    <ligand>
        <name>heme b</name>
        <dbReference type="ChEBI" id="CHEBI:60344"/>
    </ligand>
    <ligandPart>
        <name>Fe</name>
        <dbReference type="ChEBI" id="CHEBI:18248"/>
    </ligandPart>
</feature>